<gene>
    <name evidence="1" type="ORF">LZ495_28695</name>
</gene>
<keyword evidence="2" id="KW-1185">Reference proteome</keyword>
<protein>
    <submittedName>
        <fullName evidence="1">Uncharacterized protein</fullName>
    </submittedName>
</protein>
<evidence type="ECO:0000313" key="1">
    <source>
        <dbReference type="EMBL" id="MCF2531173.1"/>
    </source>
</evidence>
<dbReference type="Proteomes" id="UP001165378">
    <property type="component" value="Unassembled WGS sequence"/>
</dbReference>
<proteinExistence type="predicted"/>
<dbReference type="AlphaFoldDB" id="A0AA41Q435"/>
<organism evidence="1 2">
    <name type="scientific">Yinghuangia soli</name>
    <dbReference type="NCBI Taxonomy" id="2908204"/>
    <lineage>
        <taxon>Bacteria</taxon>
        <taxon>Bacillati</taxon>
        <taxon>Actinomycetota</taxon>
        <taxon>Actinomycetes</taxon>
        <taxon>Kitasatosporales</taxon>
        <taxon>Streptomycetaceae</taxon>
        <taxon>Yinghuangia</taxon>
    </lineage>
</organism>
<comment type="caution">
    <text evidence="1">The sequence shown here is derived from an EMBL/GenBank/DDBJ whole genome shotgun (WGS) entry which is preliminary data.</text>
</comment>
<name>A0AA41Q435_9ACTN</name>
<evidence type="ECO:0000313" key="2">
    <source>
        <dbReference type="Proteomes" id="UP001165378"/>
    </source>
</evidence>
<sequence>MSVKAKQAQAFGDIPSGVGALRDALAEVLRRYRAFGRCEGSMIGGVHGVCQCPWCLARAQVEAWLRHITSGDLSAELENVRRDGGGALSVVFEPPEGPTTVHCIAVLADALDPPSND</sequence>
<dbReference type="EMBL" id="JAKFHA010000021">
    <property type="protein sequence ID" value="MCF2531173.1"/>
    <property type="molecule type" value="Genomic_DNA"/>
</dbReference>
<accession>A0AA41Q435</accession>
<reference evidence="1" key="1">
    <citation type="submission" date="2022-01" db="EMBL/GenBank/DDBJ databases">
        <title>Genome-Based Taxonomic Classification of the Phylum Actinobacteria.</title>
        <authorList>
            <person name="Gao Y."/>
        </authorList>
    </citation>
    <scope>NUCLEOTIDE SEQUENCE</scope>
    <source>
        <strain evidence="1">KLBMP 8922</strain>
    </source>
</reference>
<dbReference type="RefSeq" id="WP_235055839.1">
    <property type="nucleotide sequence ID" value="NZ_JAKFHA010000021.1"/>
</dbReference>